<dbReference type="PANTHER" id="PTHR48012">
    <property type="entry name" value="STERILE20-LIKE KINASE, ISOFORM B-RELATED"/>
    <property type="match status" value="1"/>
</dbReference>
<name>A0AA39HQN6_9BILA</name>
<dbReference type="GO" id="GO:0005737">
    <property type="term" value="C:cytoplasm"/>
    <property type="evidence" value="ECO:0007669"/>
    <property type="project" value="TreeGrafter"/>
</dbReference>
<dbReference type="AlphaFoldDB" id="A0AA39HQN6"/>
<dbReference type="InterPro" id="IPR000719">
    <property type="entry name" value="Prot_kinase_dom"/>
</dbReference>
<keyword evidence="6" id="KW-0812">Transmembrane</keyword>
<dbReference type="InterPro" id="IPR008271">
    <property type="entry name" value="Ser/Thr_kinase_AS"/>
</dbReference>
<dbReference type="SMART" id="SM00220">
    <property type="entry name" value="S_TKc"/>
    <property type="match status" value="1"/>
</dbReference>
<evidence type="ECO:0000256" key="2">
    <source>
        <dbReference type="ARBA" id="ARBA00012513"/>
    </source>
</evidence>
<evidence type="ECO:0000256" key="1">
    <source>
        <dbReference type="ARBA" id="ARBA00008874"/>
    </source>
</evidence>
<dbReference type="Pfam" id="PF00069">
    <property type="entry name" value="Pkinase"/>
    <property type="match status" value="1"/>
</dbReference>
<keyword evidence="6" id="KW-0472">Membrane</keyword>
<dbReference type="Gene3D" id="1.10.510.10">
    <property type="entry name" value="Transferase(Phosphotransferase) domain 1"/>
    <property type="match status" value="1"/>
</dbReference>
<comment type="similarity">
    <text evidence="1">Belongs to the protein kinase superfamily. STE Ser/Thr protein kinase family. STE20 subfamily.</text>
</comment>
<evidence type="ECO:0000256" key="6">
    <source>
        <dbReference type="SAM" id="Phobius"/>
    </source>
</evidence>
<evidence type="ECO:0000313" key="8">
    <source>
        <dbReference type="EMBL" id="KAK0409138.1"/>
    </source>
</evidence>
<dbReference type="EC" id="2.7.11.1" evidence="2"/>
<protein>
    <recommendedName>
        <fullName evidence="2">non-specific serine/threonine protein kinase</fullName>
        <ecNumber evidence="2">2.7.11.1</ecNumber>
    </recommendedName>
</protein>
<dbReference type="EMBL" id="JAUCMV010000003">
    <property type="protein sequence ID" value="KAK0409138.1"/>
    <property type="molecule type" value="Genomic_DNA"/>
</dbReference>
<dbReference type="SUPFAM" id="SSF56112">
    <property type="entry name" value="Protein kinase-like (PK-like)"/>
    <property type="match status" value="1"/>
</dbReference>
<proteinExistence type="inferred from homology"/>
<accession>A0AA39HQN6</accession>
<feature type="transmembrane region" description="Helical" evidence="6">
    <location>
        <begin position="138"/>
        <end position="158"/>
    </location>
</feature>
<evidence type="ECO:0000313" key="9">
    <source>
        <dbReference type="Proteomes" id="UP001175271"/>
    </source>
</evidence>
<evidence type="ECO:0000256" key="3">
    <source>
        <dbReference type="ARBA" id="ARBA00022741"/>
    </source>
</evidence>
<keyword evidence="4 5" id="KW-0067">ATP-binding</keyword>
<evidence type="ECO:0000256" key="4">
    <source>
        <dbReference type="ARBA" id="ARBA00022840"/>
    </source>
</evidence>
<feature type="domain" description="Protein kinase" evidence="7">
    <location>
        <begin position="52"/>
        <end position="348"/>
    </location>
</feature>
<reference evidence="8" key="1">
    <citation type="submission" date="2023-06" db="EMBL/GenBank/DDBJ databases">
        <title>Genomic analysis of the entomopathogenic nematode Steinernema hermaphroditum.</title>
        <authorList>
            <person name="Schwarz E.M."/>
            <person name="Heppert J.K."/>
            <person name="Baniya A."/>
            <person name="Schwartz H.T."/>
            <person name="Tan C.-H."/>
            <person name="Antoshechkin I."/>
            <person name="Sternberg P.W."/>
            <person name="Goodrich-Blair H."/>
            <person name="Dillman A.R."/>
        </authorList>
    </citation>
    <scope>NUCLEOTIDE SEQUENCE</scope>
    <source>
        <strain evidence="8">PS9179</strain>
        <tissue evidence="8">Whole animal</tissue>
    </source>
</reference>
<dbReference type="PROSITE" id="PS50011">
    <property type="entry name" value="PROTEIN_KINASE_DOM"/>
    <property type="match status" value="1"/>
</dbReference>
<keyword evidence="3 5" id="KW-0547">Nucleotide-binding</keyword>
<dbReference type="GO" id="GO:0005524">
    <property type="term" value="F:ATP binding"/>
    <property type="evidence" value="ECO:0007669"/>
    <property type="project" value="UniProtKB-UniRule"/>
</dbReference>
<dbReference type="Proteomes" id="UP001175271">
    <property type="component" value="Unassembled WGS sequence"/>
</dbReference>
<dbReference type="InterPro" id="IPR017441">
    <property type="entry name" value="Protein_kinase_ATP_BS"/>
</dbReference>
<sequence length="546" mass="62782">MQSVLGTPFPLTRQTTRPEFDTVLHCVHRMVQAVATDPRDPWPHTTLDEYEHGSGNKLGEGSYGVVIKSHVIDKPEKTCAIKMMSFSDDLEHIFKSNKSDSLKKELKKIKVNMEDALNEIYVLNRVRHVNILHCHATFLHQGYIAVVMPVMTSLLSVLKKYRAMMGNGAPGLPKEIVANVVRQLLGGLEHLHAFKIIHRDLKADNILLTDGGVVKICDFGLSLLLEDDKCSDCVGTFGFFDADVMMNKNEKVYYSYPADVWSVGMIILEMAIYYPHCLNHRQRPEELPMLMRTTQRNFQIVSRQFFPQINRDLLRYDETLYRLLDTKMLTNESSDRMLPGDLTKFGWIQNCSLPNLGESAQLIRQFVNHTLQRDVQPSTTPNVERLESIDLPDSLTLDEAKRYRFKAFAYFRHEKSDIKADEAEKIDLFWKTIRPEESSRPEKTWRKVVQSGLQKVFDARFSLRKGHTIDLLSNSIPVLARHYHNKGHLITTDIPVFENHVKQTALEAMKQAKLGIENFAVSLCQLCDWITAKDRYAYIKVEVTEK</sequence>
<dbReference type="PROSITE" id="PS00108">
    <property type="entry name" value="PROTEIN_KINASE_ST"/>
    <property type="match status" value="1"/>
</dbReference>
<dbReference type="GO" id="GO:0004674">
    <property type="term" value="F:protein serine/threonine kinase activity"/>
    <property type="evidence" value="ECO:0007669"/>
    <property type="project" value="UniProtKB-EC"/>
</dbReference>
<dbReference type="InterPro" id="IPR050629">
    <property type="entry name" value="STE20/SPS1-PAK"/>
</dbReference>
<keyword evidence="6" id="KW-1133">Transmembrane helix</keyword>
<evidence type="ECO:0000256" key="5">
    <source>
        <dbReference type="PROSITE-ProRule" id="PRU10141"/>
    </source>
</evidence>
<keyword evidence="9" id="KW-1185">Reference proteome</keyword>
<feature type="binding site" evidence="5">
    <location>
        <position position="82"/>
    </location>
    <ligand>
        <name>ATP</name>
        <dbReference type="ChEBI" id="CHEBI:30616"/>
    </ligand>
</feature>
<comment type="caution">
    <text evidence="8">The sequence shown here is derived from an EMBL/GenBank/DDBJ whole genome shotgun (WGS) entry which is preliminary data.</text>
</comment>
<dbReference type="CDD" id="cd00180">
    <property type="entry name" value="PKc"/>
    <property type="match status" value="1"/>
</dbReference>
<feature type="transmembrane region" description="Helical" evidence="6">
    <location>
        <begin position="253"/>
        <end position="274"/>
    </location>
</feature>
<dbReference type="PROSITE" id="PS00107">
    <property type="entry name" value="PROTEIN_KINASE_ATP"/>
    <property type="match status" value="1"/>
</dbReference>
<gene>
    <name evidence="8" type="ORF">QR680_004362</name>
</gene>
<dbReference type="InterPro" id="IPR011009">
    <property type="entry name" value="Kinase-like_dom_sf"/>
</dbReference>
<organism evidence="8 9">
    <name type="scientific">Steinernema hermaphroditum</name>
    <dbReference type="NCBI Taxonomy" id="289476"/>
    <lineage>
        <taxon>Eukaryota</taxon>
        <taxon>Metazoa</taxon>
        <taxon>Ecdysozoa</taxon>
        <taxon>Nematoda</taxon>
        <taxon>Chromadorea</taxon>
        <taxon>Rhabditida</taxon>
        <taxon>Tylenchina</taxon>
        <taxon>Panagrolaimomorpha</taxon>
        <taxon>Strongyloidoidea</taxon>
        <taxon>Steinernematidae</taxon>
        <taxon>Steinernema</taxon>
    </lineage>
</organism>
<evidence type="ECO:0000259" key="7">
    <source>
        <dbReference type="PROSITE" id="PS50011"/>
    </source>
</evidence>